<dbReference type="InterPro" id="IPR004358">
    <property type="entry name" value="Sig_transdc_His_kin-like_C"/>
</dbReference>
<evidence type="ECO:0000256" key="1">
    <source>
        <dbReference type="ARBA" id="ARBA00000085"/>
    </source>
</evidence>
<dbReference type="Gene3D" id="3.40.50.2300">
    <property type="match status" value="1"/>
</dbReference>
<evidence type="ECO:0000313" key="7">
    <source>
        <dbReference type="EMBL" id="QCO56126.1"/>
    </source>
</evidence>
<evidence type="ECO:0000313" key="8">
    <source>
        <dbReference type="Proteomes" id="UP000298631"/>
    </source>
</evidence>
<accession>A0A4P8EGS7</accession>
<dbReference type="Pfam" id="PF08448">
    <property type="entry name" value="PAS_4"/>
    <property type="match status" value="1"/>
</dbReference>
<feature type="modified residue" description="4-aspartylphosphate" evidence="3">
    <location>
        <position position="575"/>
    </location>
</feature>
<feature type="coiled-coil region" evidence="4">
    <location>
        <begin position="146"/>
        <end position="176"/>
    </location>
</feature>
<reference evidence="7 8" key="1">
    <citation type="submission" date="2019-05" db="EMBL/GenBank/DDBJ databases">
        <title>Pseudorhodobacter turbinis sp. nov., isolated from the gut of the Korean turban shell.</title>
        <authorList>
            <person name="Jeong Y.-S."/>
            <person name="Kang W.-R."/>
            <person name="Bae J.-W."/>
        </authorList>
    </citation>
    <scope>NUCLEOTIDE SEQUENCE [LARGE SCALE GENOMIC DNA]</scope>
    <source>
        <strain evidence="7 8">S12M18</strain>
    </source>
</reference>
<evidence type="ECO:0000256" key="2">
    <source>
        <dbReference type="ARBA" id="ARBA00012438"/>
    </source>
</evidence>
<dbReference type="Pfam" id="PF02518">
    <property type="entry name" value="HATPase_c"/>
    <property type="match status" value="1"/>
</dbReference>
<feature type="domain" description="Histidine kinase" evidence="5">
    <location>
        <begin position="309"/>
        <end position="517"/>
    </location>
</feature>
<dbReference type="InterPro" id="IPR001789">
    <property type="entry name" value="Sig_transdc_resp-reg_receiver"/>
</dbReference>
<dbReference type="PANTHER" id="PTHR43065:SF42">
    <property type="entry name" value="TWO-COMPONENT SENSOR PPRA"/>
    <property type="match status" value="1"/>
</dbReference>
<dbReference type="EMBL" id="CP039964">
    <property type="protein sequence ID" value="QCO56126.1"/>
    <property type="molecule type" value="Genomic_DNA"/>
</dbReference>
<dbReference type="AlphaFoldDB" id="A0A4P8EGS7"/>
<dbReference type="Pfam" id="PF12860">
    <property type="entry name" value="PAS_7"/>
    <property type="match status" value="1"/>
</dbReference>
<dbReference type="InterPro" id="IPR011006">
    <property type="entry name" value="CheY-like_superfamily"/>
</dbReference>
<dbReference type="SUPFAM" id="SSF55785">
    <property type="entry name" value="PYP-like sensor domain (PAS domain)"/>
    <property type="match status" value="2"/>
</dbReference>
<dbReference type="Gene3D" id="3.30.565.10">
    <property type="entry name" value="Histidine kinase-like ATPase, C-terminal domain"/>
    <property type="match status" value="1"/>
</dbReference>
<dbReference type="Pfam" id="PF00072">
    <property type="entry name" value="Response_reg"/>
    <property type="match status" value="1"/>
</dbReference>
<dbReference type="InterPro" id="IPR035965">
    <property type="entry name" value="PAS-like_dom_sf"/>
</dbReference>
<sequence>MGQDITTAMTAAGLNLIQQALSIYDSDLRLAVCNRRFCEMFNLPESLSTRGALFEDTIRYLVGRNEYGEVDDIEAAVTARVEAARAFEPHYMERMRPNGRWVSVEGAPLTTGGWITVYTDITEIKVQEGLLRARSEELSGQVLANAERLSQANRQLASANIALEETKRQLMEMEARTRLTTEMMPAHIAHVDCELRYTYTNRRLSSVMPGAGRPQSILGLTGREALGEPSFSKIEPYLLRALEGEPSVFEFADDASGRRIRAAFTPDQTGDGPINGVYILAMNVTEEVQARSALMQTRKRELAAQLTSGLAHDFANLLTIILGLQGRLERVSLPDSAAEIVAATIAAARRGGTLLDRIAGISGKRELRPVVTDMKQFLADLSVLADPILPEQITLWMAREGLEPPLLLDAGMLQDALVNLVLNARDAMGAKAGKITLTARALRETWLELVVEDDGPGFSETALERGLDPFFTTKGGEGSGLGLAMVYDQVTLAGGTVRLRNRATGGGMVTLRLPLRPVHKATEPGMVLLVEDRIEIREGVREMLRAMGHSVIEAGSADEGLALAGLPGLTMVLSDISLPGTLTGVDLVETLAQNGMKGRCFLMTSLPPTNPLRARAAAQFPVLTKPFDETQLAALLTPEAP</sequence>
<feature type="domain" description="Response regulatory" evidence="6">
    <location>
        <begin position="526"/>
        <end position="640"/>
    </location>
</feature>
<evidence type="ECO:0000259" key="5">
    <source>
        <dbReference type="PROSITE" id="PS50109"/>
    </source>
</evidence>
<dbReference type="SUPFAM" id="SSF55874">
    <property type="entry name" value="ATPase domain of HSP90 chaperone/DNA topoisomerase II/histidine kinase"/>
    <property type="match status" value="1"/>
</dbReference>
<evidence type="ECO:0000256" key="4">
    <source>
        <dbReference type="SAM" id="Coils"/>
    </source>
</evidence>
<dbReference type="GO" id="GO:0004673">
    <property type="term" value="F:protein histidine kinase activity"/>
    <property type="evidence" value="ECO:0007669"/>
    <property type="project" value="UniProtKB-EC"/>
</dbReference>
<dbReference type="InterPro" id="IPR003594">
    <property type="entry name" value="HATPase_dom"/>
</dbReference>
<dbReference type="PANTHER" id="PTHR43065">
    <property type="entry name" value="SENSOR HISTIDINE KINASE"/>
    <property type="match status" value="1"/>
</dbReference>
<gene>
    <name evidence="7" type="ORF">EOK75_10530</name>
</gene>
<keyword evidence="4" id="KW-0175">Coiled coil</keyword>
<dbReference type="PROSITE" id="PS50109">
    <property type="entry name" value="HIS_KIN"/>
    <property type="match status" value="1"/>
</dbReference>
<dbReference type="OrthoDB" id="9796100at2"/>
<dbReference type="PROSITE" id="PS50110">
    <property type="entry name" value="RESPONSE_REGULATORY"/>
    <property type="match status" value="1"/>
</dbReference>
<dbReference type="PRINTS" id="PR00344">
    <property type="entry name" value="BCTRLSENSOR"/>
</dbReference>
<organism evidence="7 8">
    <name type="scientific">Pseudorhodobacter turbinis</name>
    <dbReference type="NCBI Taxonomy" id="2500533"/>
    <lineage>
        <taxon>Bacteria</taxon>
        <taxon>Pseudomonadati</taxon>
        <taxon>Pseudomonadota</taxon>
        <taxon>Alphaproteobacteria</taxon>
        <taxon>Rhodobacterales</taxon>
        <taxon>Paracoccaceae</taxon>
        <taxon>Pseudorhodobacter</taxon>
    </lineage>
</organism>
<dbReference type="GO" id="GO:0000160">
    <property type="term" value="P:phosphorelay signal transduction system"/>
    <property type="evidence" value="ECO:0007669"/>
    <property type="project" value="InterPro"/>
</dbReference>
<dbReference type="RefSeq" id="WP_137193911.1">
    <property type="nucleotide sequence ID" value="NZ_CP039964.1"/>
</dbReference>
<keyword evidence="8" id="KW-1185">Reference proteome</keyword>
<keyword evidence="3" id="KW-0597">Phosphoprotein</keyword>
<dbReference type="InterPro" id="IPR013656">
    <property type="entry name" value="PAS_4"/>
</dbReference>
<dbReference type="EC" id="2.7.13.3" evidence="2"/>
<dbReference type="SUPFAM" id="SSF52172">
    <property type="entry name" value="CheY-like"/>
    <property type="match status" value="1"/>
</dbReference>
<dbReference type="InterPro" id="IPR036890">
    <property type="entry name" value="HATPase_C_sf"/>
</dbReference>
<evidence type="ECO:0000259" key="6">
    <source>
        <dbReference type="PROSITE" id="PS50110"/>
    </source>
</evidence>
<comment type="catalytic activity">
    <reaction evidence="1">
        <text>ATP + protein L-histidine = ADP + protein N-phospho-L-histidine.</text>
        <dbReference type="EC" id="2.7.13.3"/>
    </reaction>
</comment>
<evidence type="ECO:0000256" key="3">
    <source>
        <dbReference type="PROSITE-ProRule" id="PRU00169"/>
    </source>
</evidence>
<dbReference type="SMART" id="SM00448">
    <property type="entry name" value="REC"/>
    <property type="match status" value="1"/>
</dbReference>
<dbReference type="SMART" id="SM00387">
    <property type="entry name" value="HATPase_c"/>
    <property type="match status" value="1"/>
</dbReference>
<proteinExistence type="predicted"/>
<dbReference type="Proteomes" id="UP000298631">
    <property type="component" value="Chromosome"/>
</dbReference>
<dbReference type="KEGG" id="pseb:EOK75_10530"/>
<name>A0A4P8EGS7_9RHOB</name>
<dbReference type="InterPro" id="IPR005467">
    <property type="entry name" value="His_kinase_dom"/>
</dbReference>
<dbReference type="Gene3D" id="3.30.450.20">
    <property type="entry name" value="PAS domain"/>
    <property type="match status" value="2"/>
</dbReference>
<protein>
    <recommendedName>
        <fullName evidence="2">histidine kinase</fullName>
        <ecNumber evidence="2">2.7.13.3</ecNumber>
    </recommendedName>
</protein>